<evidence type="ECO:0000313" key="23">
    <source>
        <dbReference type="Proteomes" id="UP000476176"/>
    </source>
</evidence>
<evidence type="ECO:0000256" key="2">
    <source>
        <dbReference type="ARBA" id="ARBA00010992"/>
    </source>
</evidence>
<protein>
    <recommendedName>
        <fullName evidence="8">Major facilitator superfamily (MFS) profile domain-containing protein</fullName>
    </recommendedName>
</protein>
<dbReference type="EMBL" id="QXGC01000239">
    <property type="protein sequence ID" value="KAE9243565.1"/>
    <property type="molecule type" value="Genomic_DNA"/>
</dbReference>
<evidence type="ECO:0000313" key="14">
    <source>
        <dbReference type="EMBL" id="KAE9243565.1"/>
    </source>
</evidence>
<dbReference type="SUPFAM" id="SSF103473">
    <property type="entry name" value="MFS general substrate transporter"/>
    <property type="match status" value="1"/>
</dbReference>
<dbReference type="Proteomes" id="UP000441208">
    <property type="component" value="Unassembled WGS sequence"/>
</dbReference>
<comment type="similarity">
    <text evidence="2">Belongs to the major facilitator superfamily. Sugar transporter (TC 2.A.1.1) family.</text>
</comment>
<accession>A0A6A3FHA6</accession>
<dbReference type="Pfam" id="PF00083">
    <property type="entry name" value="Sugar_tr"/>
    <property type="match status" value="1"/>
</dbReference>
<dbReference type="OrthoDB" id="6612291at2759"/>
<evidence type="ECO:0000313" key="9">
    <source>
        <dbReference type="EMBL" id="KAE8943781.1"/>
    </source>
</evidence>
<evidence type="ECO:0000256" key="6">
    <source>
        <dbReference type="SAM" id="Phobius"/>
    </source>
</evidence>
<evidence type="ECO:0000256" key="4">
    <source>
        <dbReference type="ARBA" id="ARBA00022989"/>
    </source>
</evidence>
<evidence type="ECO:0000313" key="16">
    <source>
        <dbReference type="EMBL" id="KAE9313260.1"/>
    </source>
</evidence>
<evidence type="ECO:0000313" key="13">
    <source>
        <dbReference type="EMBL" id="KAE9229289.1"/>
    </source>
</evidence>
<evidence type="ECO:0000313" key="20">
    <source>
        <dbReference type="Proteomes" id="UP000440367"/>
    </source>
</evidence>
<evidence type="ECO:0000313" key="11">
    <source>
        <dbReference type="EMBL" id="KAE9116477.1"/>
    </source>
</evidence>
<feature type="transmembrane region" description="Helical" evidence="6">
    <location>
        <begin position="31"/>
        <end position="54"/>
    </location>
</feature>
<dbReference type="Proteomes" id="UP000440367">
    <property type="component" value="Unassembled WGS sequence"/>
</dbReference>
<keyword evidence="4 6" id="KW-1133">Transmembrane helix</keyword>
<dbReference type="AlphaFoldDB" id="A0A6A3FHA6"/>
<feature type="signal peptide" evidence="7">
    <location>
        <begin position="1"/>
        <end position="17"/>
    </location>
</feature>
<dbReference type="Proteomes" id="UP000476176">
    <property type="component" value="Unassembled WGS sequence"/>
</dbReference>
<dbReference type="EMBL" id="QXGB01000122">
    <property type="protein sequence ID" value="KAE9229289.1"/>
    <property type="molecule type" value="Genomic_DNA"/>
</dbReference>
<gene>
    <name evidence="16" type="ORF">PF001_g8831</name>
    <name evidence="15" type="ORF">PF002_g6676</name>
    <name evidence="14" type="ORF">PF004_g6087</name>
    <name evidence="13" type="ORF">PF005_g3957</name>
    <name evidence="12" type="ORF">PF007_g3603</name>
    <name evidence="9" type="ORF">PF009_g6520</name>
    <name evidence="11" type="ORF">PF010_g8952</name>
    <name evidence="10" type="ORF">PF011_g7117</name>
</gene>
<comment type="subcellular location">
    <subcellularLocation>
        <location evidence="1">Membrane</location>
        <topology evidence="1">Multi-pass membrane protein</topology>
    </subcellularLocation>
</comment>
<evidence type="ECO:0000256" key="1">
    <source>
        <dbReference type="ARBA" id="ARBA00004141"/>
    </source>
</evidence>
<dbReference type="InterPro" id="IPR050360">
    <property type="entry name" value="MFS_Sugar_Transporters"/>
</dbReference>
<evidence type="ECO:0000313" key="24">
    <source>
        <dbReference type="Proteomes" id="UP000488956"/>
    </source>
</evidence>
<dbReference type="Proteomes" id="UP000433483">
    <property type="component" value="Unassembled WGS sequence"/>
</dbReference>
<proteinExistence type="inferred from homology"/>
<dbReference type="PROSITE" id="PS50850">
    <property type="entry name" value="MFS"/>
    <property type="match status" value="1"/>
</dbReference>
<dbReference type="Gene3D" id="1.20.1250.20">
    <property type="entry name" value="MFS general substrate transporter like domains"/>
    <property type="match status" value="1"/>
</dbReference>
<dbReference type="InterPro" id="IPR036259">
    <property type="entry name" value="MFS_trans_sf"/>
</dbReference>
<evidence type="ECO:0000313" key="12">
    <source>
        <dbReference type="EMBL" id="KAE9132762.1"/>
    </source>
</evidence>
<dbReference type="EMBL" id="QXGD01000235">
    <property type="protein sequence ID" value="KAE9246594.1"/>
    <property type="molecule type" value="Genomic_DNA"/>
</dbReference>
<organism evidence="9 17">
    <name type="scientific">Phytophthora fragariae</name>
    <dbReference type="NCBI Taxonomy" id="53985"/>
    <lineage>
        <taxon>Eukaryota</taxon>
        <taxon>Sar</taxon>
        <taxon>Stramenopiles</taxon>
        <taxon>Oomycota</taxon>
        <taxon>Peronosporomycetes</taxon>
        <taxon>Peronosporales</taxon>
        <taxon>Peronosporaceae</taxon>
        <taxon>Phytophthora</taxon>
    </lineage>
</organism>
<dbReference type="InterPro" id="IPR020846">
    <property type="entry name" value="MFS_dom"/>
</dbReference>
<evidence type="ECO:0000259" key="8">
    <source>
        <dbReference type="PROSITE" id="PS50850"/>
    </source>
</evidence>
<dbReference type="EMBL" id="QXGF01000235">
    <property type="protein sequence ID" value="KAE8943781.1"/>
    <property type="molecule type" value="Genomic_DNA"/>
</dbReference>
<evidence type="ECO:0000256" key="5">
    <source>
        <dbReference type="ARBA" id="ARBA00023136"/>
    </source>
</evidence>
<dbReference type="Proteomes" id="UP000488956">
    <property type="component" value="Unassembled WGS sequence"/>
</dbReference>
<keyword evidence="3 6" id="KW-0812">Transmembrane</keyword>
<evidence type="ECO:0000313" key="15">
    <source>
        <dbReference type="EMBL" id="KAE9246594.1"/>
    </source>
</evidence>
<dbReference type="EMBL" id="QXGE01000410">
    <property type="protein sequence ID" value="KAE9313260.1"/>
    <property type="molecule type" value="Genomic_DNA"/>
</dbReference>
<keyword evidence="5 6" id="KW-0472">Membrane</keyword>
<feature type="chain" id="PRO_5033872998" description="Major facilitator superfamily (MFS) profile domain-containing protein" evidence="7">
    <location>
        <begin position="18"/>
        <end position="90"/>
    </location>
</feature>
<name>A0A6A3FHA6_9STRA</name>
<dbReference type="EMBL" id="QXFX01000418">
    <property type="protein sequence ID" value="KAE9116477.1"/>
    <property type="molecule type" value="Genomic_DNA"/>
</dbReference>
<dbReference type="EMBL" id="QXFZ01000108">
    <property type="protein sequence ID" value="KAE9132762.1"/>
    <property type="molecule type" value="Genomic_DNA"/>
</dbReference>
<dbReference type="GO" id="GO:0005351">
    <property type="term" value="F:carbohydrate:proton symporter activity"/>
    <property type="evidence" value="ECO:0007669"/>
    <property type="project" value="TreeGrafter"/>
</dbReference>
<dbReference type="Proteomes" id="UP000460718">
    <property type="component" value="Unassembled WGS sequence"/>
</dbReference>
<feature type="domain" description="Major facilitator superfamily (MFS) profile" evidence="8">
    <location>
        <begin position="1"/>
        <end position="58"/>
    </location>
</feature>
<dbReference type="Proteomes" id="UP000437068">
    <property type="component" value="Unassembled WGS sequence"/>
</dbReference>
<reference evidence="17 18" key="1">
    <citation type="submission" date="2018-08" db="EMBL/GenBank/DDBJ databases">
        <title>Genomic investigation of the strawberry pathogen Phytophthora fragariae indicates pathogenicity is determined by transcriptional variation in three key races.</title>
        <authorList>
            <person name="Adams T.M."/>
            <person name="Armitage A.D."/>
            <person name="Sobczyk M.K."/>
            <person name="Bates H.J."/>
            <person name="Dunwell J.M."/>
            <person name="Nellist C.F."/>
            <person name="Harrison R.J."/>
        </authorList>
    </citation>
    <scope>NUCLEOTIDE SEQUENCE [LARGE SCALE GENOMIC DNA]</scope>
    <source>
        <strain evidence="16 19">A4</strain>
        <strain evidence="15 20">BC-1</strain>
        <strain evidence="14 23">BC-23</strain>
        <strain evidence="13 18">NOV-27</strain>
        <strain evidence="12 21">NOV-71</strain>
        <strain evidence="9 17">NOV-9</strain>
        <strain evidence="11 24">ONT-3</strain>
        <strain evidence="10 22">SCRP245</strain>
    </source>
</reference>
<evidence type="ECO:0000313" key="21">
    <source>
        <dbReference type="Proteomes" id="UP000441208"/>
    </source>
</evidence>
<evidence type="ECO:0000313" key="18">
    <source>
        <dbReference type="Proteomes" id="UP000433483"/>
    </source>
</evidence>
<evidence type="ECO:0000256" key="7">
    <source>
        <dbReference type="SAM" id="SignalP"/>
    </source>
</evidence>
<dbReference type="PANTHER" id="PTHR48022:SF2">
    <property type="entry name" value="PLASTIDIC GLUCOSE TRANSPORTER 4"/>
    <property type="match status" value="1"/>
</dbReference>
<evidence type="ECO:0000313" key="22">
    <source>
        <dbReference type="Proteomes" id="UP000460718"/>
    </source>
</evidence>
<dbReference type="PANTHER" id="PTHR48022">
    <property type="entry name" value="PLASTIDIC GLUCOSE TRANSPORTER 4"/>
    <property type="match status" value="1"/>
</dbReference>
<dbReference type="EMBL" id="QXFW01000311">
    <property type="protein sequence ID" value="KAE9016537.1"/>
    <property type="molecule type" value="Genomic_DNA"/>
</dbReference>
<keyword evidence="18" id="KW-1185">Reference proteome</keyword>
<comment type="caution">
    <text evidence="9">The sequence shown here is derived from an EMBL/GenBank/DDBJ whole genome shotgun (WGS) entry which is preliminary data.</text>
</comment>
<dbReference type="InterPro" id="IPR005828">
    <property type="entry name" value="MFS_sugar_transport-like"/>
</dbReference>
<evidence type="ECO:0000256" key="3">
    <source>
        <dbReference type="ARBA" id="ARBA00022692"/>
    </source>
</evidence>
<evidence type="ECO:0000313" key="17">
    <source>
        <dbReference type="Proteomes" id="UP000429523"/>
    </source>
</evidence>
<sequence>MSVRRLWLCRLLPTAMGAVMTEVVKLFPSLNINGVFFLFAGLCLICLVFVYFFCPETKGILLEDIEMLFHKSKNANSPNFVEVKSPVSLA</sequence>
<evidence type="ECO:0000313" key="19">
    <source>
        <dbReference type="Proteomes" id="UP000437068"/>
    </source>
</evidence>
<dbReference type="GO" id="GO:0016020">
    <property type="term" value="C:membrane"/>
    <property type="evidence" value="ECO:0007669"/>
    <property type="project" value="UniProtKB-SubCell"/>
</dbReference>
<dbReference type="Proteomes" id="UP000429523">
    <property type="component" value="Unassembled WGS sequence"/>
</dbReference>
<keyword evidence="7" id="KW-0732">Signal</keyword>
<evidence type="ECO:0000313" key="10">
    <source>
        <dbReference type="EMBL" id="KAE9016537.1"/>
    </source>
</evidence>